<protein>
    <recommendedName>
        <fullName evidence="3">ATP-binding protein</fullName>
    </recommendedName>
</protein>
<gene>
    <name evidence="1" type="ORF">U14_03649</name>
</gene>
<reference evidence="1" key="1">
    <citation type="journal article" date="2015" name="PeerJ">
        <title>First genomic representation of candidate bacterial phylum KSB3 points to enhanced environmental sensing as a trigger of wastewater bulking.</title>
        <authorList>
            <person name="Sekiguchi Y."/>
            <person name="Ohashi A."/>
            <person name="Parks D.H."/>
            <person name="Yamauchi T."/>
            <person name="Tyson G.W."/>
            <person name="Hugenholtz P."/>
        </authorList>
    </citation>
    <scope>NUCLEOTIDE SEQUENCE [LARGE SCALE GENOMIC DNA]</scope>
</reference>
<dbReference type="Proteomes" id="UP000030700">
    <property type="component" value="Unassembled WGS sequence"/>
</dbReference>
<dbReference type="HOGENOM" id="CLU_105030_2_0_0"/>
<evidence type="ECO:0008006" key="3">
    <source>
        <dbReference type="Google" id="ProtNLM"/>
    </source>
</evidence>
<name>A0A081BPT2_9BACT</name>
<proteinExistence type="predicted"/>
<dbReference type="InterPro" id="IPR027417">
    <property type="entry name" value="P-loop_NTPase"/>
</dbReference>
<dbReference type="EMBL" id="DF820458">
    <property type="protein sequence ID" value="GAK52398.1"/>
    <property type="molecule type" value="Genomic_DNA"/>
</dbReference>
<evidence type="ECO:0000313" key="1">
    <source>
        <dbReference type="EMBL" id="GAK52398.1"/>
    </source>
</evidence>
<dbReference type="SUPFAM" id="SSF52540">
    <property type="entry name" value="P-loop containing nucleoside triphosphate hydrolases"/>
    <property type="match status" value="1"/>
</dbReference>
<dbReference type="STRING" id="1499966.U14_03649"/>
<dbReference type="Gene3D" id="3.40.50.300">
    <property type="entry name" value="P-loop containing nucleotide triphosphate hydrolases"/>
    <property type="match status" value="1"/>
</dbReference>
<dbReference type="AlphaFoldDB" id="A0A081BPT2"/>
<organism evidence="1">
    <name type="scientific">Candidatus Moduliflexus flocculans</name>
    <dbReference type="NCBI Taxonomy" id="1499966"/>
    <lineage>
        <taxon>Bacteria</taxon>
        <taxon>Candidatus Moduliflexota</taxon>
        <taxon>Candidatus Moduliflexia</taxon>
        <taxon>Candidatus Moduliflexales</taxon>
        <taxon>Candidatus Moduliflexaceae</taxon>
    </lineage>
</organism>
<keyword evidence="2" id="KW-1185">Reference proteome</keyword>
<dbReference type="Pfam" id="PF13671">
    <property type="entry name" value="AAA_33"/>
    <property type="match status" value="1"/>
</dbReference>
<accession>A0A081BPT2</accession>
<sequence length="172" mass="20208">MPEIVLCCGKVCSGKSTFTNLLEQTYGFYAFSADNWMLQLFEPTEDRTLFHDRLARCKELIHRLAEKLLTRGNHVALDFGFWSKEERRNATQRYASQGFAVSVVYFPIDDETQIRYMRNRQNADRLNHYTFDEQTVAILNRFFEEPEREESCLSPDEYLASLANRHVSALFK</sequence>
<evidence type="ECO:0000313" key="2">
    <source>
        <dbReference type="Proteomes" id="UP000030700"/>
    </source>
</evidence>